<proteinExistence type="predicted"/>
<dbReference type="Proteomes" id="UP000095286">
    <property type="component" value="Unplaced"/>
</dbReference>
<evidence type="ECO:0000313" key="2">
    <source>
        <dbReference type="WBParaSite" id="RSKR_0000070250.1"/>
    </source>
</evidence>
<accession>A0AC35THR3</accession>
<organism evidence="1 2">
    <name type="scientific">Rhabditophanes sp. KR3021</name>
    <dbReference type="NCBI Taxonomy" id="114890"/>
    <lineage>
        <taxon>Eukaryota</taxon>
        <taxon>Metazoa</taxon>
        <taxon>Ecdysozoa</taxon>
        <taxon>Nematoda</taxon>
        <taxon>Chromadorea</taxon>
        <taxon>Rhabditida</taxon>
        <taxon>Tylenchina</taxon>
        <taxon>Panagrolaimomorpha</taxon>
        <taxon>Strongyloidoidea</taxon>
        <taxon>Alloionematidae</taxon>
        <taxon>Rhabditophanes</taxon>
    </lineage>
</organism>
<evidence type="ECO:0000313" key="1">
    <source>
        <dbReference type="Proteomes" id="UP000095286"/>
    </source>
</evidence>
<protein>
    <submittedName>
        <fullName evidence="2">G_PROTEIN_RECEP_F1_2 domain-containing protein</fullName>
    </submittedName>
</protein>
<reference evidence="2" key="1">
    <citation type="submission" date="2016-11" db="UniProtKB">
        <authorList>
            <consortium name="WormBaseParasite"/>
        </authorList>
    </citation>
    <scope>IDENTIFICATION</scope>
    <source>
        <strain evidence="2">KR3021</strain>
    </source>
</reference>
<name>A0AC35THR3_9BILA</name>
<dbReference type="WBParaSite" id="RSKR_0000070250.1">
    <property type="protein sequence ID" value="RSKR_0000070250.1"/>
    <property type="gene ID" value="RSKR_0000070250"/>
</dbReference>
<sequence length="317" mass="36564">MEKFTSINYSNTIIYFIRTTIEKSLDATFILGLVLNVILFFLCIRIKNKEFGPYKRIIMLAVVSDIIFIFISFGGEAPDIVPLLISLSAVFIFMFSECNNLIIFYFRYSILIQQKILSLTKFCLLILINLLWNVVCSLLWLYGFDQVTSNEITLIENNLPRQYFYRPDGFKITYFTLNVFTFKGLIGCFHLMFTIAVIVSSECYIYYRISKQLKINSNIMTLKTKQMHAQLNLVMIFNAVTALLSCLIPCGTILLCAMLEINLDGYGNYAYLFFICVSLFNPIASIIFIKPIYRELIAIVSCRKMKTNVKVMTGTQK</sequence>